<dbReference type="InterPro" id="IPR013783">
    <property type="entry name" value="Ig-like_fold"/>
</dbReference>
<feature type="chain" id="PRO_5045568601" evidence="1">
    <location>
        <begin position="32"/>
        <end position="827"/>
    </location>
</feature>
<dbReference type="PROSITE" id="PS50093">
    <property type="entry name" value="PKD"/>
    <property type="match status" value="2"/>
</dbReference>
<evidence type="ECO:0000259" key="2">
    <source>
        <dbReference type="PROSITE" id="PS50093"/>
    </source>
</evidence>
<feature type="signal peptide" evidence="1">
    <location>
        <begin position="1"/>
        <end position="31"/>
    </location>
</feature>
<accession>A0ABU5TB05</accession>
<keyword evidence="1" id="KW-0732">Signal</keyword>
<gene>
    <name evidence="3" type="ORF">SPF06_18275</name>
</gene>
<dbReference type="Pfam" id="PF18911">
    <property type="entry name" value="PKD_4"/>
    <property type="match status" value="2"/>
</dbReference>
<dbReference type="SUPFAM" id="SSF49299">
    <property type="entry name" value="PKD domain"/>
    <property type="match status" value="2"/>
</dbReference>
<dbReference type="CDD" id="cd00146">
    <property type="entry name" value="PKD"/>
    <property type="match status" value="2"/>
</dbReference>
<sequence>MNRVSRWTSQFIVICLVAWSGVLGLSGIAQAATTYGIPSFTYSGVSNPPTSDKPQSKLWWNDGSWWADLWASGSGWHIYRLDRGTETWVDTGVLNDPRGSTLADVLWDGSHLYIASHVVTVSTNEAPVAAVPGDPALLYRYSYSNGTYTLDSGFPAAISNNSSESMTIDEDSTGAIWATWTQVSGNSTSGFTNTVYANYSAPGGAGWATPFVLPVSNPNPSPDDISGIVAFGKNKLGVMWSDQLAGTVWWAWRTDGTNPTASSSWNFQPALKGQNQALADDHLNLKQLQADSAGRVFAAVKTSLNDTSSDPTLPQLLLLVFRPGTGAFTSSVISTTGDCVTRPQIVLDTTNNLVHEFQTAPSTSVTGCPFSGVAGSIYEKTASMDNPVFGSGRGTPVIQDGSSANMNNVTTTKQSVNSSTGIVALASDNVAKRYWFSDRPLGPAPAAPVASFAASPTSGVAPLNVSFTDTSTGSPTSWAWAFGDGGTSTAQNPTHSYAAAGTYTAKLTASNAGGSSSATTTITVTTAPPPAAPVASFTASPTSGVAPLSVGFTDTSSGSPTSWAWAFGDGGTSTAQNPTHSYAAAGTYTAKLTASNAGGSSSATTTITVNTAPPANGISVVGSTTTYSATAVGAVSITTPSGTAAGDVLVAAITVDLNSSMASVPAGWTAIVNGLGVNSSSTSGARIYSYYHVMGSSEPSSYSWTLGTAVKWGAGLTAYRGVNNTTPLDTGVVTAVDTTYTATTITLPSITTATNGAMLIGGVGLDAATPGISPPSGWTQLWQAAGGQISELADVVQANAGASGTATWTLSTARGLGAWRTALKPAG</sequence>
<evidence type="ECO:0000313" key="4">
    <source>
        <dbReference type="Proteomes" id="UP001304769"/>
    </source>
</evidence>
<proteinExistence type="predicted"/>
<dbReference type="InterPro" id="IPR000601">
    <property type="entry name" value="PKD_dom"/>
</dbReference>
<dbReference type="SMART" id="SM00089">
    <property type="entry name" value="PKD"/>
    <property type="match status" value="2"/>
</dbReference>
<dbReference type="RefSeq" id="WP_323280571.1">
    <property type="nucleotide sequence ID" value="NZ_JAYGGQ010000016.1"/>
</dbReference>
<dbReference type="Gene3D" id="2.60.40.10">
    <property type="entry name" value="Immunoglobulins"/>
    <property type="match status" value="2"/>
</dbReference>
<dbReference type="PANTHER" id="PTHR36842">
    <property type="entry name" value="PROTEIN TOLB HOMOLOG"/>
    <property type="match status" value="1"/>
</dbReference>
<dbReference type="EMBL" id="JAYGGQ010000016">
    <property type="protein sequence ID" value="MEA5456674.1"/>
    <property type="molecule type" value="Genomic_DNA"/>
</dbReference>
<reference evidence="3 4" key="1">
    <citation type="submission" date="2023-12" db="EMBL/GenBank/DDBJ databases">
        <title>Sinomonas terricola sp. nov, isolated from litchi orchard soil in Guangdong, PR China.</title>
        <authorList>
            <person name="Jiaxin W."/>
            <person name="Yang Z."/>
            <person name="Honghui Z."/>
        </authorList>
    </citation>
    <scope>NUCLEOTIDE SEQUENCE [LARGE SCALE GENOMIC DNA]</scope>
    <source>
        <strain evidence="3 4">JGH33</strain>
    </source>
</reference>
<name>A0ABU5TB05_9MICC</name>
<dbReference type="Proteomes" id="UP001304769">
    <property type="component" value="Unassembled WGS sequence"/>
</dbReference>
<dbReference type="InterPro" id="IPR035986">
    <property type="entry name" value="PKD_dom_sf"/>
</dbReference>
<protein>
    <submittedName>
        <fullName evidence="3">PKD domain-containing protein</fullName>
    </submittedName>
</protein>
<feature type="domain" description="PKD" evidence="2">
    <location>
        <begin position="448"/>
        <end position="525"/>
    </location>
</feature>
<keyword evidence="4" id="KW-1185">Reference proteome</keyword>
<comment type="caution">
    <text evidence="3">The sequence shown here is derived from an EMBL/GenBank/DDBJ whole genome shotgun (WGS) entry which is preliminary data.</text>
</comment>
<dbReference type="InterPro" id="IPR022409">
    <property type="entry name" value="PKD/Chitinase_dom"/>
</dbReference>
<evidence type="ECO:0000256" key="1">
    <source>
        <dbReference type="SAM" id="SignalP"/>
    </source>
</evidence>
<feature type="domain" description="PKD" evidence="2">
    <location>
        <begin position="533"/>
        <end position="609"/>
    </location>
</feature>
<evidence type="ECO:0000313" key="3">
    <source>
        <dbReference type="EMBL" id="MEA5456674.1"/>
    </source>
</evidence>
<dbReference type="PANTHER" id="PTHR36842:SF1">
    <property type="entry name" value="PROTEIN TOLB"/>
    <property type="match status" value="1"/>
</dbReference>
<organism evidence="3 4">
    <name type="scientific">Sinomonas terricola</name>
    <dbReference type="NCBI Taxonomy" id="3110330"/>
    <lineage>
        <taxon>Bacteria</taxon>
        <taxon>Bacillati</taxon>
        <taxon>Actinomycetota</taxon>
        <taxon>Actinomycetes</taxon>
        <taxon>Micrococcales</taxon>
        <taxon>Micrococcaceae</taxon>
        <taxon>Sinomonas</taxon>
    </lineage>
</organism>